<evidence type="ECO:0008006" key="3">
    <source>
        <dbReference type="Google" id="ProtNLM"/>
    </source>
</evidence>
<evidence type="ECO:0000313" key="2">
    <source>
        <dbReference type="Proteomes" id="UP000030081"/>
    </source>
</evidence>
<geneLocation type="plasmid" evidence="1 2">
    <name>p380</name>
</geneLocation>
<keyword evidence="1" id="KW-0614">Plasmid</keyword>
<dbReference type="KEGG" id="vcy:IX92_24970"/>
<reference evidence="1 2" key="1">
    <citation type="submission" date="2014-10" db="EMBL/GenBank/DDBJ databases">
        <title>The Complete Genome Sequence for the Shellfish Pathogen Vibrio coralliilyticus RE98 Isolated from a Shellfish Hatchery.</title>
        <authorList>
            <person name="Richards G.P."/>
            <person name="Bono J.L."/>
            <person name="Watson M.A."/>
            <person name="Needleman D.S."/>
        </authorList>
    </citation>
    <scope>NUCLEOTIDE SEQUENCE [LARGE SCALE GENOMIC DNA]</scope>
    <source>
        <strain evidence="1 2">RE98</strain>
        <plasmid evidence="1 2">p380</plasmid>
    </source>
</reference>
<protein>
    <recommendedName>
        <fullName evidence="3">DUF551 domain-containing protein</fullName>
    </recommendedName>
</protein>
<organism evidence="1 2">
    <name type="scientific">Vibrio coralliilyticus</name>
    <dbReference type="NCBI Taxonomy" id="190893"/>
    <lineage>
        <taxon>Bacteria</taxon>
        <taxon>Pseudomonadati</taxon>
        <taxon>Pseudomonadota</taxon>
        <taxon>Gammaproteobacteria</taxon>
        <taxon>Vibrionales</taxon>
        <taxon>Vibrionaceae</taxon>
        <taxon>Vibrio</taxon>
    </lineage>
</organism>
<evidence type="ECO:0000313" key="1">
    <source>
        <dbReference type="EMBL" id="AIW22325.1"/>
    </source>
</evidence>
<dbReference type="AlphaFoldDB" id="A0AAN0W045"/>
<gene>
    <name evidence="1" type="ORF">IX92_24970</name>
</gene>
<accession>A0AAN0W045</accession>
<sequence>MPDKWIPFASEVPESGQACRVLFEDETESEATYLSELGMFCLTGVLTTFGAQVVTHWMPTN</sequence>
<name>A0AAN0W045_9VIBR</name>
<dbReference type="RefSeq" id="WP_043011148.1">
    <property type="nucleotide sequence ID" value="NZ_CP009619.1"/>
</dbReference>
<proteinExistence type="predicted"/>
<keyword evidence="2" id="KW-1185">Reference proteome</keyword>
<dbReference type="EMBL" id="CP009619">
    <property type="protein sequence ID" value="AIW22325.1"/>
    <property type="molecule type" value="Genomic_DNA"/>
</dbReference>
<dbReference type="Proteomes" id="UP000030081">
    <property type="component" value="Plasmid p380"/>
</dbReference>